<accession>A0A8J2QF21</accession>
<dbReference type="InterPro" id="IPR000734">
    <property type="entry name" value="TAG_lipase"/>
</dbReference>
<dbReference type="Proteomes" id="UP000789524">
    <property type="component" value="Unassembled WGS sequence"/>
</dbReference>
<evidence type="ECO:0000256" key="3">
    <source>
        <dbReference type="ARBA" id="ARBA00022525"/>
    </source>
</evidence>
<comment type="subcellular location">
    <subcellularLocation>
        <location evidence="1">Secreted</location>
    </subcellularLocation>
</comment>
<dbReference type="AlphaFoldDB" id="A0A8J2QF21"/>
<dbReference type="GO" id="GO:0017171">
    <property type="term" value="F:serine hydrolase activity"/>
    <property type="evidence" value="ECO:0007669"/>
    <property type="project" value="TreeGrafter"/>
</dbReference>
<feature type="domain" description="Lipase" evidence="6">
    <location>
        <begin position="85"/>
        <end position="340"/>
    </location>
</feature>
<evidence type="ECO:0000259" key="6">
    <source>
        <dbReference type="Pfam" id="PF00151"/>
    </source>
</evidence>
<keyword evidence="5" id="KW-0732">Signal</keyword>
<evidence type="ECO:0000313" key="8">
    <source>
        <dbReference type="Proteomes" id="UP000789524"/>
    </source>
</evidence>
<organism evidence="7 8">
    <name type="scientific">Danaus chrysippus</name>
    <name type="common">African queen</name>
    <dbReference type="NCBI Taxonomy" id="151541"/>
    <lineage>
        <taxon>Eukaryota</taxon>
        <taxon>Metazoa</taxon>
        <taxon>Ecdysozoa</taxon>
        <taxon>Arthropoda</taxon>
        <taxon>Hexapoda</taxon>
        <taxon>Insecta</taxon>
        <taxon>Pterygota</taxon>
        <taxon>Neoptera</taxon>
        <taxon>Endopterygota</taxon>
        <taxon>Lepidoptera</taxon>
        <taxon>Glossata</taxon>
        <taxon>Ditrysia</taxon>
        <taxon>Papilionoidea</taxon>
        <taxon>Nymphalidae</taxon>
        <taxon>Danainae</taxon>
        <taxon>Danaini</taxon>
        <taxon>Danaina</taxon>
        <taxon>Danaus</taxon>
        <taxon>Anosia</taxon>
    </lineage>
</organism>
<dbReference type="InterPro" id="IPR013818">
    <property type="entry name" value="Lipase"/>
</dbReference>
<name>A0A8J2QF21_9NEOP</name>
<dbReference type="PRINTS" id="PR00821">
    <property type="entry name" value="TAGLIPASE"/>
</dbReference>
<evidence type="ECO:0000256" key="4">
    <source>
        <dbReference type="RuleBase" id="RU004262"/>
    </source>
</evidence>
<protein>
    <submittedName>
        <fullName evidence="7">(African queen) hypothetical protein</fullName>
    </submittedName>
</protein>
<dbReference type="OrthoDB" id="199913at2759"/>
<comment type="similarity">
    <text evidence="2 4">Belongs to the AB hydrolase superfamily. Lipase family.</text>
</comment>
<dbReference type="GO" id="GO:0005615">
    <property type="term" value="C:extracellular space"/>
    <property type="evidence" value="ECO:0007669"/>
    <property type="project" value="TreeGrafter"/>
</dbReference>
<dbReference type="SUPFAM" id="SSF53474">
    <property type="entry name" value="alpha/beta-Hydrolases"/>
    <property type="match status" value="1"/>
</dbReference>
<feature type="chain" id="PRO_5035304257" evidence="5">
    <location>
        <begin position="25"/>
        <end position="370"/>
    </location>
</feature>
<comment type="caution">
    <text evidence="7">The sequence shown here is derived from an EMBL/GenBank/DDBJ whole genome shotgun (WGS) entry which is preliminary data.</text>
</comment>
<dbReference type="Gene3D" id="3.40.50.1820">
    <property type="entry name" value="alpha/beta hydrolase"/>
    <property type="match status" value="1"/>
</dbReference>
<evidence type="ECO:0000313" key="7">
    <source>
        <dbReference type="EMBL" id="CAG9561432.1"/>
    </source>
</evidence>
<keyword evidence="3" id="KW-0964">Secreted</keyword>
<evidence type="ECO:0000256" key="2">
    <source>
        <dbReference type="ARBA" id="ARBA00010701"/>
    </source>
</evidence>
<dbReference type="Pfam" id="PF00151">
    <property type="entry name" value="Lipase"/>
    <property type="match status" value="1"/>
</dbReference>
<evidence type="ECO:0000256" key="5">
    <source>
        <dbReference type="SAM" id="SignalP"/>
    </source>
</evidence>
<feature type="signal peptide" evidence="5">
    <location>
        <begin position="1"/>
        <end position="24"/>
    </location>
</feature>
<sequence>MELVMMMDLVNMLVICILVIICSGHCMYSNKELEGYPAGFMSDCPGLDKEAIITKRTLKNLSLTIVDTSNPMKEIRRKYNYYQMKELAKDPLFDFNKRTMLYIGGFLDSPNFPIPGRVAKVYNNIGYNVLLLDTGYFTTYEYPRASRLVRPVGVHGAKMLFELTKEGLDPKKLDVVGLSLGVHTASFIAKNFRLKTGMNISRITALDPSGPCFRNLGPEERIDKSDADFVELIATNIDGYGMAAPVGHVNYYVNGGEFQPGEIVWFLCMSLCSHVRSYMVWLSALQNPNSFIAMQCDSVQQARFKKCRDRKPMVTNLMGLKVDKKKEGIFYLATSAKYPYYLSERGLKQNSDFFKSLAASFNKEKLVKVR</sequence>
<dbReference type="GO" id="GO:0016042">
    <property type="term" value="P:lipid catabolic process"/>
    <property type="evidence" value="ECO:0007669"/>
    <property type="project" value="TreeGrafter"/>
</dbReference>
<dbReference type="InterPro" id="IPR029058">
    <property type="entry name" value="AB_hydrolase_fold"/>
</dbReference>
<reference evidence="7" key="1">
    <citation type="submission" date="2021-09" db="EMBL/GenBank/DDBJ databases">
        <authorList>
            <person name="Martin H S."/>
        </authorList>
    </citation>
    <scope>NUCLEOTIDE SEQUENCE</scope>
</reference>
<gene>
    <name evidence="7" type="ORF">DCHRY22_LOCUS2942</name>
</gene>
<keyword evidence="8" id="KW-1185">Reference proteome</keyword>
<dbReference type="EMBL" id="CAKASE010000046">
    <property type="protein sequence ID" value="CAG9561432.1"/>
    <property type="molecule type" value="Genomic_DNA"/>
</dbReference>
<dbReference type="PANTHER" id="PTHR11610">
    <property type="entry name" value="LIPASE"/>
    <property type="match status" value="1"/>
</dbReference>
<dbReference type="PANTHER" id="PTHR11610:SF169">
    <property type="entry name" value="GH15759P-RELATED"/>
    <property type="match status" value="1"/>
</dbReference>
<proteinExistence type="inferred from homology"/>
<evidence type="ECO:0000256" key="1">
    <source>
        <dbReference type="ARBA" id="ARBA00004613"/>
    </source>
</evidence>
<dbReference type="GO" id="GO:0016298">
    <property type="term" value="F:lipase activity"/>
    <property type="evidence" value="ECO:0007669"/>
    <property type="project" value="InterPro"/>
</dbReference>